<sequence length="572" mass="65874">MQTLEGLPLRFLIKELKTTITGARIQDVLLLPQKGFALRLYTQNTSSGYLVTYFHPNVNVLFFSSQCPDKKLNLVNHWIQTTKKNLVGGHITEIEQIGWDRVVRLFIRNPSLWESGEKQFYLIFELTGRNANLVLVEADSQRILSAARFIGQKESSLRHILPDLVYSLPPYPEGKLDPLLFWESKVFVPGSEAIVVDGPGWFIRNFEGVGSFLGKYLWRKIGDRPTSHQEIRKAWEEILQPLFKENYKVYLFFEKAHQRPLGIFWKEDGYSDAQTLAFSTFSEAVEAYLRALHNWQKQHALKESRLKELQKELETIRWEKEKIVSSLPDEEEIETTRLKGELLKLWPNLEIVKRDDAGLIVRNIFSPSQEEIHIALDSALSVTQNMQNYFQLYRKLLKRATMAKKKLAILEKRESEILGKLESLAEDSTKIAYYEQSEGGTFSPRRFPPGITGYRTPQGNYILIGKNARANHLLISKVASRKDLWFHARDIPGSHVVLKIINTSQKLREDVERAAKLAAFYSKGRAESSVPIIMTEVKYLRFAPGSDLGKVLFRNEKTLFVQPEFPLGLEAF</sequence>
<dbReference type="InterPro" id="IPR051608">
    <property type="entry name" value="RQC_Subunit_NEMF"/>
</dbReference>
<evidence type="ECO:0000256" key="1">
    <source>
        <dbReference type="SAM" id="Coils"/>
    </source>
</evidence>
<organism evidence="3 4">
    <name type="scientific">Thermatribacter velox</name>
    <dbReference type="NCBI Taxonomy" id="3039681"/>
    <lineage>
        <taxon>Bacteria</taxon>
        <taxon>Pseudomonadati</taxon>
        <taxon>Atribacterota</taxon>
        <taxon>Atribacteria</taxon>
        <taxon>Atribacterales</taxon>
        <taxon>Thermatribacteraceae</taxon>
        <taxon>Thermatribacter</taxon>
    </lineage>
</organism>
<keyword evidence="4" id="KW-1185">Reference proteome</keyword>
<accession>A0ABZ2Y9A3</accession>
<evidence type="ECO:0000259" key="2">
    <source>
        <dbReference type="Pfam" id="PF05670"/>
    </source>
</evidence>
<dbReference type="Gene3D" id="2.30.310.10">
    <property type="entry name" value="ibrinogen binding protein from staphylococcus aureus domain"/>
    <property type="match status" value="1"/>
</dbReference>
<gene>
    <name evidence="3" type="ORF">QBE54_06145</name>
</gene>
<dbReference type="Proteomes" id="UP001461341">
    <property type="component" value="Chromosome"/>
</dbReference>
<protein>
    <submittedName>
        <fullName evidence="3">NFACT family protein</fullName>
    </submittedName>
</protein>
<evidence type="ECO:0000313" key="4">
    <source>
        <dbReference type="Proteomes" id="UP001461341"/>
    </source>
</evidence>
<dbReference type="Pfam" id="PF05833">
    <property type="entry name" value="NFACT_N"/>
    <property type="match status" value="1"/>
</dbReference>
<dbReference type="RefSeq" id="WP_369017328.1">
    <property type="nucleotide sequence ID" value="NZ_CP121689.1"/>
</dbReference>
<feature type="coiled-coil region" evidence="1">
    <location>
        <begin position="292"/>
        <end position="326"/>
    </location>
</feature>
<dbReference type="PANTHER" id="PTHR15239">
    <property type="entry name" value="NUCLEAR EXPORT MEDIATOR FACTOR NEMF"/>
    <property type="match status" value="1"/>
</dbReference>
<dbReference type="EMBL" id="CP121689">
    <property type="protein sequence ID" value="WZL75182.1"/>
    <property type="molecule type" value="Genomic_DNA"/>
</dbReference>
<dbReference type="Pfam" id="PF05670">
    <property type="entry name" value="NFACT-R_1"/>
    <property type="match status" value="1"/>
</dbReference>
<proteinExistence type="predicted"/>
<name>A0ABZ2Y9A3_9BACT</name>
<keyword evidence="1" id="KW-0175">Coiled coil</keyword>
<dbReference type="PANTHER" id="PTHR15239:SF6">
    <property type="entry name" value="RIBOSOME QUALITY CONTROL COMPLEX SUBUNIT NEMF"/>
    <property type="match status" value="1"/>
</dbReference>
<dbReference type="InterPro" id="IPR008532">
    <property type="entry name" value="NFACT_RNA-bd"/>
</dbReference>
<reference evidence="3 4" key="1">
    <citation type="submission" date="2023-03" db="EMBL/GenBank/DDBJ databases">
        <title>Novel Species.</title>
        <authorList>
            <person name="Ma S."/>
        </authorList>
    </citation>
    <scope>NUCLEOTIDE SEQUENCE [LARGE SCALE GENOMIC DNA]</scope>
    <source>
        <strain evidence="3 4">B11</strain>
    </source>
</reference>
<feature type="domain" description="NFACT RNA-binding" evidence="2">
    <location>
        <begin position="454"/>
        <end position="541"/>
    </location>
</feature>
<evidence type="ECO:0000313" key="3">
    <source>
        <dbReference type="EMBL" id="WZL75182.1"/>
    </source>
</evidence>